<dbReference type="NCBIfam" id="TIGR00513">
    <property type="entry name" value="accA"/>
    <property type="match status" value="1"/>
</dbReference>
<keyword evidence="8 10" id="KW-0275">Fatty acid biosynthesis</keyword>
<dbReference type="InterPro" id="IPR029045">
    <property type="entry name" value="ClpP/crotonase-like_dom_sf"/>
</dbReference>
<keyword evidence="12" id="KW-0436">Ligase</keyword>
<evidence type="ECO:0000256" key="1">
    <source>
        <dbReference type="ARBA" id="ARBA00004956"/>
    </source>
</evidence>
<dbReference type="NCBIfam" id="NF041504">
    <property type="entry name" value="AccA_sub"/>
    <property type="match status" value="1"/>
</dbReference>
<dbReference type="GO" id="GO:0006633">
    <property type="term" value="P:fatty acid biosynthetic process"/>
    <property type="evidence" value="ECO:0007669"/>
    <property type="project" value="UniProtKB-KW"/>
</dbReference>
<comment type="subunit">
    <text evidence="10">Acetyl-CoA carboxylase is a heterohexamer composed of biotin carboxyl carrier protein (AccB), biotin carboxylase (AccC) and two subunits each of ACCase subunit alpha (AccA) and ACCase subunit beta (AccD).</text>
</comment>
<comment type="similarity">
    <text evidence="10">Belongs to the AccA family.</text>
</comment>
<dbReference type="Gene3D" id="3.90.226.10">
    <property type="entry name" value="2-enoyl-CoA Hydratase, Chain A, domain 1"/>
    <property type="match status" value="1"/>
</dbReference>
<dbReference type="EMBL" id="JACOSL010000051">
    <property type="protein sequence ID" value="MBI1757073.1"/>
    <property type="molecule type" value="Genomic_DNA"/>
</dbReference>
<evidence type="ECO:0000256" key="10">
    <source>
        <dbReference type="HAMAP-Rule" id="MF_00823"/>
    </source>
</evidence>
<gene>
    <name evidence="10" type="primary">accA</name>
    <name evidence="12" type="ORF">HYR64_08220</name>
</gene>
<dbReference type="PROSITE" id="PS50989">
    <property type="entry name" value="COA_CT_CTER"/>
    <property type="match status" value="1"/>
</dbReference>
<organism evidence="12 13">
    <name type="scientific">Fimbriimonas ginsengisoli</name>
    <dbReference type="NCBI Taxonomy" id="1005039"/>
    <lineage>
        <taxon>Bacteria</taxon>
        <taxon>Bacillati</taxon>
        <taxon>Armatimonadota</taxon>
        <taxon>Fimbriimonadia</taxon>
        <taxon>Fimbriimonadales</taxon>
        <taxon>Fimbriimonadaceae</taxon>
        <taxon>Fimbriimonas</taxon>
    </lineage>
</organism>
<accession>A0A931LTA9</accession>
<protein>
    <recommendedName>
        <fullName evidence="10">Acetyl-coenzyme A carboxylase carboxyl transferase subunit alpha</fullName>
        <shortName evidence="10">ACCase subunit alpha</shortName>
        <shortName evidence="10">Acetyl-CoA carboxylase carboxyltransferase subunit alpha</shortName>
        <ecNumber evidence="10">2.1.3.15</ecNumber>
    </recommendedName>
</protein>
<evidence type="ECO:0000259" key="11">
    <source>
        <dbReference type="PROSITE" id="PS50989"/>
    </source>
</evidence>
<dbReference type="InterPro" id="IPR001095">
    <property type="entry name" value="Acetyl_CoA_COase_a_su"/>
</dbReference>
<dbReference type="Pfam" id="PF03255">
    <property type="entry name" value="ACCA"/>
    <property type="match status" value="1"/>
</dbReference>
<dbReference type="GO" id="GO:0005524">
    <property type="term" value="F:ATP binding"/>
    <property type="evidence" value="ECO:0007669"/>
    <property type="project" value="UniProtKB-KW"/>
</dbReference>
<name>A0A931LTA9_FIMGI</name>
<evidence type="ECO:0000256" key="7">
    <source>
        <dbReference type="ARBA" id="ARBA00023098"/>
    </source>
</evidence>
<keyword evidence="6 10" id="KW-0067">ATP-binding</keyword>
<evidence type="ECO:0000256" key="4">
    <source>
        <dbReference type="ARBA" id="ARBA00022741"/>
    </source>
</evidence>
<dbReference type="GO" id="GO:0003989">
    <property type="term" value="F:acetyl-CoA carboxylase activity"/>
    <property type="evidence" value="ECO:0007669"/>
    <property type="project" value="InterPro"/>
</dbReference>
<keyword evidence="7 10" id="KW-0443">Lipid metabolism</keyword>
<sequence length="331" mass="36854">MAKTWREWERPLIELEEGLVKLKAMAREAESPRREELETNIAQFERRRDNYIDVMYSRLGPWEKVLVARADKRPYTLDYVAAIFTNFVELEGDRRFGADHAIVGGPALLDEMPCMVIGHQKGRNIQERQYRNFGMARPEGYRKAIRLMEMADRFGLPVVTFIDTPAADPGVESESRGISEAIAAAMFKMFELTVPTVAVVVGEGGSGGAIGIAAANAVLMQEHAIYSVIPPEGCAAILWRTPDKGPQAATALKLTAQHALEYGLVDEIVPEPRGGAHRDPAEAAGLVKEAVLRRLCEMRKLSGEKLREARYQKFRAMGRFELASRRPATSD</sequence>
<evidence type="ECO:0000256" key="6">
    <source>
        <dbReference type="ARBA" id="ARBA00022840"/>
    </source>
</evidence>
<dbReference type="NCBIfam" id="NF004344">
    <property type="entry name" value="PRK05724.1"/>
    <property type="match status" value="1"/>
</dbReference>
<dbReference type="PANTHER" id="PTHR42853:SF3">
    <property type="entry name" value="ACETYL-COENZYME A CARBOXYLASE CARBOXYL TRANSFERASE SUBUNIT ALPHA, CHLOROPLASTIC"/>
    <property type="match status" value="1"/>
</dbReference>
<comment type="function">
    <text evidence="10">Component of the acetyl coenzyme A carboxylase (ACC) complex. First, biotin carboxylase catalyzes the carboxylation of biotin on its carrier protein (BCCP) and then the CO(2) group is transferred by the carboxyltransferase to acetyl-CoA to form malonyl-CoA.</text>
</comment>
<evidence type="ECO:0000313" key="12">
    <source>
        <dbReference type="EMBL" id="MBI1757073.1"/>
    </source>
</evidence>
<evidence type="ECO:0000256" key="2">
    <source>
        <dbReference type="ARBA" id="ARBA00022516"/>
    </source>
</evidence>
<comment type="catalytic activity">
    <reaction evidence="9 10">
        <text>N(6)-carboxybiotinyl-L-lysyl-[protein] + acetyl-CoA = N(6)-biotinyl-L-lysyl-[protein] + malonyl-CoA</text>
        <dbReference type="Rhea" id="RHEA:54728"/>
        <dbReference type="Rhea" id="RHEA-COMP:10505"/>
        <dbReference type="Rhea" id="RHEA-COMP:10506"/>
        <dbReference type="ChEBI" id="CHEBI:57288"/>
        <dbReference type="ChEBI" id="CHEBI:57384"/>
        <dbReference type="ChEBI" id="CHEBI:83144"/>
        <dbReference type="ChEBI" id="CHEBI:83145"/>
        <dbReference type="EC" id="2.1.3.15"/>
    </reaction>
</comment>
<comment type="pathway">
    <text evidence="1 10">Lipid metabolism; malonyl-CoA biosynthesis; malonyl-CoA from acetyl-CoA: step 1/1.</text>
</comment>
<dbReference type="GO" id="GO:0009317">
    <property type="term" value="C:acetyl-CoA carboxylase complex"/>
    <property type="evidence" value="ECO:0007669"/>
    <property type="project" value="InterPro"/>
</dbReference>
<keyword evidence="3 10" id="KW-0808">Transferase</keyword>
<evidence type="ECO:0000256" key="5">
    <source>
        <dbReference type="ARBA" id="ARBA00022832"/>
    </source>
</evidence>
<dbReference type="SUPFAM" id="SSF52096">
    <property type="entry name" value="ClpP/crotonase"/>
    <property type="match status" value="1"/>
</dbReference>
<evidence type="ECO:0000256" key="8">
    <source>
        <dbReference type="ARBA" id="ARBA00023160"/>
    </source>
</evidence>
<reference evidence="12" key="1">
    <citation type="submission" date="2020-07" db="EMBL/GenBank/DDBJ databases">
        <title>Huge and variable diversity of episymbiotic CPR bacteria and DPANN archaea in groundwater ecosystems.</title>
        <authorList>
            <person name="He C.Y."/>
            <person name="Keren R."/>
            <person name="Whittaker M."/>
            <person name="Farag I.F."/>
            <person name="Doudna J."/>
            <person name="Cate J.H.D."/>
            <person name="Banfield J.F."/>
        </authorList>
    </citation>
    <scope>NUCLEOTIDE SEQUENCE</scope>
    <source>
        <strain evidence="12">NC_groundwater_17_Pr7_B-0.1um_64_12</strain>
    </source>
</reference>
<proteinExistence type="inferred from homology"/>
<evidence type="ECO:0000256" key="9">
    <source>
        <dbReference type="ARBA" id="ARBA00049152"/>
    </source>
</evidence>
<dbReference type="InterPro" id="IPR011763">
    <property type="entry name" value="COA_CT_C"/>
</dbReference>
<dbReference type="EC" id="2.1.3.15" evidence="10"/>
<keyword evidence="5 10" id="KW-0276">Fatty acid metabolism</keyword>
<dbReference type="AlphaFoldDB" id="A0A931LTA9"/>
<dbReference type="GO" id="GO:2001295">
    <property type="term" value="P:malonyl-CoA biosynthetic process"/>
    <property type="evidence" value="ECO:0007669"/>
    <property type="project" value="UniProtKB-UniRule"/>
</dbReference>
<dbReference type="PRINTS" id="PR01069">
    <property type="entry name" value="ACCCTRFRASEA"/>
</dbReference>
<evidence type="ECO:0000256" key="3">
    <source>
        <dbReference type="ARBA" id="ARBA00022679"/>
    </source>
</evidence>
<dbReference type="HAMAP" id="MF_00823">
    <property type="entry name" value="AcetylCoA_CT_alpha"/>
    <property type="match status" value="1"/>
</dbReference>
<comment type="caution">
    <text evidence="12">The sequence shown here is derived from an EMBL/GenBank/DDBJ whole genome shotgun (WGS) entry which is preliminary data.</text>
</comment>
<comment type="subcellular location">
    <subcellularLocation>
        <location evidence="10">Cytoplasm</location>
    </subcellularLocation>
</comment>
<evidence type="ECO:0000313" key="13">
    <source>
        <dbReference type="Proteomes" id="UP000727962"/>
    </source>
</evidence>
<keyword evidence="2 10" id="KW-0444">Lipid biosynthesis</keyword>
<dbReference type="Proteomes" id="UP000727962">
    <property type="component" value="Unassembled WGS sequence"/>
</dbReference>
<dbReference type="GO" id="GO:0016743">
    <property type="term" value="F:carboxyl- or carbamoyltransferase activity"/>
    <property type="evidence" value="ECO:0007669"/>
    <property type="project" value="UniProtKB-UniRule"/>
</dbReference>
<feature type="domain" description="CoA carboxyltransferase C-terminal" evidence="11">
    <location>
        <begin position="36"/>
        <end position="297"/>
    </location>
</feature>
<keyword evidence="10" id="KW-0963">Cytoplasm</keyword>
<dbReference type="PANTHER" id="PTHR42853">
    <property type="entry name" value="ACETYL-COENZYME A CARBOXYLASE CARBOXYL TRANSFERASE SUBUNIT ALPHA"/>
    <property type="match status" value="1"/>
</dbReference>
<keyword evidence="4 10" id="KW-0547">Nucleotide-binding</keyword>